<evidence type="ECO:0000313" key="3">
    <source>
        <dbReference type="Proteomes" id="UP000663872"/>
    </source>
</evidence>
<dbReference type="PANTHER" id="PTHR39217">
    <property type="match status" value="1"/>
</dbReference>
<dbReference type="PANTHER" id="PTHR39217:SF1">
    <property type="entry name" value="GLUTATHIONE SYNTHETASE"/>
    <property type="match status" value="1"/>
</dbReference>
<proteinExistence type="predicted"/>
<dbReference type="SUPFAM" id="SSF56059">
    <property type="entry name" value="Glutathione synthetase ATP-binding domain-like"/>
    <property type="match status" value="1"/>
</dbReference>
<gene>
    <name evidence="2" type="ORF">GRG538_LOCUS22406</name>
</gene>
<feature type="region of interest" description="Disordered" evidence="1">
    <location>
        <begin position="1"/>
        <end position="23"/>
    </location>
</feature>
<comment type="caution">
    <text evidence="2">The sequence shown here is derived from an EMBL/GenBank/DDBJ whole genome shotgun (WGS) entry which is preliminary data.</text>
</comment>
<reference evidence="2" key="1">
    <citation type="submission" date="2021-02" db="EMBL/GenBank/DDBJ databases">
        <authorList>
            <person name="Nowell W R."/>
        </authorList>
    </citation>
    <scope>NUCLEOTIDE SEQUENCE</scope>
</reference>
<dbReference type="Proteomes" id="UP000663872">
    <property type="component" value="Unassembled WGS sequence"/>
</dbReference>
<organism evidence="2 3">
    <name type="scientific">Rotaria socialis</name>
    <dbReference type="NCBI Taxonomy" id="392032"/>
    <lineage>
        <taxon>Eukaryota</taxon>
        <taxon>Metazoa</taxon>
        <taxon>Spiralia</taxon>
        <taxon>Gnathifera</taxon>
        <taxon>Rotifera</taxon>
        <taxon>Eurotatoria</taxon>
        <taxon>Bdelloidea</taxon>
        <taxon>Philodinida</taxon>
        <taxon>Philodinidae</taxon>
        <taxon>Rotaria</taxon>
    </lineage>
</organism>
<dbReference type="AlphaFoldDB" id="A0A818MV22"/>
<sequence>MTKRTSFSPFGESNLNGNKDGRNIHTCATPPFVQTINGAEEPQMDTCNTNKSVDDLATKEEKKMIIPSLILPKTDKPIVVILTPELNDTYSGDSWRFSFDQLAAKFQMIGAHAISLPWPKAPIIHNSSSSIRYVANLAWGYHTIVDRWTKWLHSWPKDTILINSPSLLLWNTRKTYLKELEKANISVIPTLYVEQIDEKILNDAAAHFSSSDLIVKPQVSASGFNMVRVLVGSSDFASSPKSLSVTAAIDELIRLGAAQSASMIQPFMPDVIREGEVSVLMFAGRLSHAVRKCASPDDYRVQHEYGGIATVIDQPSAEIIELAHASLAICPETPIYARIDMIHDHLNRRWCISELELIEPYLFLNEAPDGGLTFARAIMQFPYLS</sequence>
<accession>A0A818MV22</accession>
<evidence type="ECO:0000256" key="1">
    <source>
        <dbReference type="SAM" id="MobiDB-lite"/>
    </source>
</evidence>
<protein>
    <submittedName>
        <fullName evidence="2">Uncharacterized protein</fullName>
    </submittedName>
</protein>
<evidence type="ECO:0000313" key="2">
    <source>
        <dbReference type="EMBL" id="CAF3595251.1"/>
    </source>
</evidence>
<dbReference type="InterPro" id="IPR053191">
    <property type="entry name" value="DcsG_Biosynth_Enzyme"/>
</dbReference>
<name>A0A818MV22_9BILA</name>
<feature type="compositionally biased region" description="Polar residues" evidence="1">
    <location>
        <begin position="1"/>
        <end position="17"/>
    </location>
</feature>
<dbReference type="EMBL" id="CAJNYT010003708">
    <property type="protein sequence ID" value="CAF3595251.1"/>
    <property type="molecule type" value="Genomic_DNA"/>
</dbReference>